<dbReference type="GO" id="GO:0031177">
    <property type="term" value="F:phosphopantetheine binding"/>
    <property type="evidence" value="ECO:0007669"/>
    <property type="project" value="InterPro"/>
</dbReference>
<dbReference type="InterPro" id="IPR009081">
    <property type="entry name" value="PP-bd_ACP"/>
</dbReference>
<dbReference type="Proteomes" id="UP000323946">
    <property type="component" value="Unassembled WGS sequence"/>
</dbReference>
<evidence type="ECO:0000313" key="4">
    <source>
        <dbReference type="EMBL" id="KAA5830643.1"/>
    </source>
</evidence>
<feature type="domain" description="Carrier" evidence="3">
    <location>
        <begin position="13"/>
        <end position="87"/>
    </location>
</feature>
<dbReference type="PROSITE" id="PS50075">
    <property type="entry name" value="CARRIER"/>
    <property type="match status" value="1"/>
</dbReference>
<dbReference type="AlphaFoldDB" id="A0A5M7BMU9"/>
<keyword evidence="5" id="KW-1185">Reference proteome</keyword>
<dbReference type="Gene3D" id="1.10.1200.10">
    <property type="entry name" value="ACP-like"/>
    <property type="match status" value="1"/>
</dbReference>
<dbReference type="SMART" id="SM00823">
    <property type="entry name" value="PKS_PP"/>
    <property type="match status" value="1"/>
</dbReference>
<dbReference type="SMR" id="A0A5M7BMU9"/>
<reference evidence="4 5" key="1">
    <citation type="submission" date="2019-09" db="EMBL/GenBank/DDBJ databases">
        <title>Draft genome sequence of the thermophilic Saccharopolyspora hirsuta VKM Ac-666T.</title>
        <authorList>
            <person name="Lobastova T.G."/>
            <person name="Fokina V."/>
            <person name="Bragin E.Y."/>
            <person name="Shtratnikova V.Y."/>
            <person name="Starodumova I.P."/>
            <person name="Tarlachkov S.V."/>
            <person name="Donova M.V."/>
        </authorList>
    </citation>
    <scope>NUCLEOTIDE SEQUENCE [LARGE SCALE GENOMIC DNA]</scope>
    <source>
        <strain evidence="4 5">VKM Ac-666</strain>
    </source>
</reference>
<organism evidence="4 5">
    <name type="scientific">Saccharopolyspora hirsuta</name>
    <dbReference type="NCBI Taxonomy" id="1837"/>
    <lineage>
        <taxon>Bacteria</taxon>
        <taxon>Bacillati</taxon>
        <taxon>Actinomycetota</taxon>
        <taxon>Actinomycetes</taxon>
        <taxon>Pseudonocardiales</taxon>
        <taxon>Pseudonocardiaceae</taxon>
        <taxon>Saccharopolyspora</taxon>
    </lineage>
</organism>
<comment type="caution">
    <text evidence="4">The sequence shown here is derived from an EMBL/GenBank/DDBJ whole genome shotgun (WGS) entry which is preliminary data.</text>
</comment>
<dbReference type="Pfam" id="PF00550">
    <property type="entry name" value="PP-binding"/>
    <property type="match status" value="1"/>
</dbReference>
<dbReference type="PROSITE" id="PS00012">
    <property type="entry name" value="PHOSPHOPANTETHEINE"/>
    <property type="match status" value="1"/>
</dbReference>
<dbReference type="RefSeq" id="WP_150068742.1">
    <property type="nucleotide sequence ID" value="NZ_JBEPDJ010000041.1"/>
</dbReference>
<sequence>MTANDCPTGVPVAEWRTWLTERLARHLEVDAARIEPDVLLADYGLDSVRAVALVADIEQRSQQEFGADLVWEHPTVAALAEFLGRGASTPDR</sequence>
<dbReference type="SMART" id="SM01294">
    <property type="entry name" value="PKS_PP_betabranch"/>
    <property type="match status" value="1"/>
</dbReference>
<evidence type="ECO:0000256" key="1">
    <source>
        <dbReference type="ARBA" id="ARBA00022450"/>
    </source>
</evidence>
<accession>A0A5M7BMU9</accession>
<dbReference type="EMBL" id="VWPH01000010">
    <property type="protein sequence ID" value="KAA5830643.1"/>
    <property type="molecule type" value="Genomic_DNA"/>
</dbReference>
<dbReference type="SUPFAM" id="SSF47336">
    <property type="entry name" value="ACP-like"/>
    <property type="match status" value="1"/>
</dbReference>
<proteinExistence type="predicted"/>
<name>A0A5M7BMU9_SACHI</name>
<evidence type="ECO:0000259" key="3">
    <source>
        <dbReference type="PROSITE" id="PS50075"/>
    </source>
</evidence>
<dbReference type="OrthoDB" id="9023404at2"/>
<dbReference type="InterPro" id="IPR006162">
    <property type="entry name" value="Ppantetheine_attach_site"/>
</dbReference>
<protein>
    <submittedName>
        <fullName evidence="4">Acyl carrier protein</fullName>
    </submittedName>
</protein>
<keyword evidence="1" id="KW-0596">Phosphopantetheine</keyword>
<dbReference type="InterPro" id="IPR020806">
    <property type="entry name" value="PKS_PP-bd"/>
</dbReference>
<evidence type="ECO:0000313" key="5">
    <source>
        <dbReference type="Proteomes" id="UP000323946"/>
    </source>
</evidence>
<evidence type="ECO:0000256" key="2">
    <source>
        <dbReference type="ARBA" id="ARBA00022553"/>
    </source>
</evidence>
<keyword evidence="2" id="KW-0597">Phosphoprotein</keyword>
<dbReference type="InterPro" id="IPR036736">
    <property type="entry name" value="ACP-like_sf"/>
</dbReference>
<gene>
    <name evidence="4" type="ORF">F1721_22590</name>
</gene>